<dbReference type="InterPro" id="IPR000620">
    <property type="entry name" value="EamA_dom"/>
</dbReference>
<dbReference type="InterPro" id="IPR037185">
    <property type="entry name" value="EmrE-like"/>
</dbReference>
<feature type="transmembrane region" description="Helical" evidence="6">
    <location>
        <begin position="20"/>
        <end position="44"/>
    </location>
</feature>
<feature type="transmembrane region" description="Helical" evidence="6">
    <location>
        <begin position="50"/>
        <end position="68"/>
    </location>
</feature>
<feature type="transmembrane region" description="Helical" evidence="6">
    <location>
        <begin position="225"/>
        <end position="246"/>
    </location>
</feature>
<keyword evidence="9" id="KW-1185">Reference proteome</keyword>
<dbReference type="AlphaFoldDB" id="A0A194AJY4"/>
<feature type="transmembrane region" description="Helical" evidence="6">
    <location>
        <begin position="80"/>
        <end position="101"/>
    </location>
</feature>
<organism evidence="8 9">
    <name type="scientific">Desulfoplanes formicivorans</name>
    <dbReference type="NCBI Taxonomy" id="1592317"/>
    <lineage>
        <taxon>Bacteria</taxon>
        <taxon>Pseudomonadati</taxon>
        <taxon>Thermodesulfobacteriota</taxon>
        <taxon>Desulfovibrionia</taxon>
        <taxon>Desulfovibrionales</taxon>
        <taxon>Desulfoplanaceae</taxon>
        <taxon>Desulfoplanes</taxon>
    </lineage>
</organism>
<evidence type="ECO:0000256" key="4">
    <source>
        <dbReference type="ARBA" id="ARBA00022989"/>
    </source>
</evidence>
<feature type="domain" description="EamA" evidence="7">
    <location>
        <begin position="20"/>
        <end position="150"/>
    </location>
</feature>
<evidence type="ECO:0000256" key="2">
    <source>
        <dbReference type="ARBA" id="ARBA00007362"/>
    </source>
</evidence>
<feature type="transmembrane region" description="Helical" evidence="6">
    <location>
        <begin position="258"/>
        <end position="277"/>
    </location>
</feature>
<feature type="transmembrane region" description="Helical" evidence="6">
    <location>
        <begin position="193"/>
        <end position="219"/>
    </location>
</feature>
<protein>
    <submittedName>
        <fullName evidence="8">Membrane protein</fullName>
    </submittedName>
</protein>
<dbReference type="SUPFAM" id="SSF103481">
    <property type="entry name" value="Multidrug resistance efflux transporter EmrE"/>
    <property type="match status" value="2"/>
</dbReference>
<sequence>MQGIFVVKTFSLFGSDTMPVLGLILAMLLWGSSFLALKIAFTGFDPLVTIWARMLIAFFVFVCVWKRFSRVVYLPGDWKYLVLMALCEPCMYFTFEAYALTQTTASQAGMITAMLPLIVALMARFFLGERISRRTMTGFCVAISGAVLMSLNGTPEAGAPRPLLGNILELGAMCWGAGYTICLKKLSARYPPLFLTAVQTLVGSVFFTVPVVSLPWIHFPETLPLIPVLAIVYLAVAVSMGAYGLYNFGVSRLPAGQASAFTNLVPVFALFLGWLVFEETLLPLQWVGAACVMVGVVISRDGRAPGSEQTRT</sequence>
<dbReference type="EMBL" id="BDFE01000016">
    <property type="protein sequence ID" value="GAU09034.1"/>
    <property type="molecule type" value="Genomic_DNA"/>
</dbReference>
<dbReference type="GO" id="GO:0016020">
    <property type="term" value="C:membrane"/>
    <property type="evidence" value="ECO:0007669"/>
    <property type="project" value="UniProtKB-SubCell"/>
</dbReference>
<dbReference type="STRING" id="1592317.DPF_1754"/>
<evidence type="ECO:0000256" key="6">
    <source>
        <dbReference type="SAM" id="Phobius"/>
    </source>
</evidence>
<dbReference type="InterPro" id="IPR050638">
    <property type="entry name" value="AA-Vitamin_Transporters"/>
</dbReference>
<feature type="transmembrane region" description="Helical" evidence="6">
    <location>
        <begin position="107"/>
        <end position="127"/>
    </location>
</feature>
<dbReference type="PANTHER" id="PTHR32322">
    <property type="entry name" value="INNER MEMBRANE TRANSPORTER"/>
    <property type="match status" value="1"/>
</dbReference>
<dbReference type="Proteomes" id="UP000095200">
    <property type="component" value="Unassembled WGS sequence"/>
</dbReference>
<evidence type="ECO:0000256" key="3">
    <source>
        <dbReference type="ARBA" id="ARBA00022692"/>
    </source>
</evidence>
<evidence type="ECO:0000313" key="8">
    <source>
        <dbReference type="EMBL" id="GAU09034.1"/>
    </source>
</evidence>
<dbReference type="Pfam" id="PF00892">
    <property type="entry name" value="EamA"/>
    <property type="match status" value="2"/>
</dbReference>
<dbReference type="PANTHER" id="PTHR32322:SF2">
    <property type="entry name" value="EAMA DOMAIN-CONTAINING PROTEIN"/>
    <property type="match status" value="1"/>
</dbReference>
<evidence type="ECO:0000259" key="7">
    <source>
        <dbReference type="Pfam" id="PF00892"/>
    </source>
</evidence>
<comment type="similarity">
    <text evidence="2">Belongs to the EamA transporter family.</text>
</comment>
<feature type="transmembrane region" description="Helical" evidence="6">
    <location>
        <begin position="283"/>
        <end position="299"/>
    </location>
</feature>
<evidence type="ECO:0000313" key="9">
    <source>
        <dbReference type="Proteomes" id="UP000095200"/>
    </source>
</evidence>
<accession>A0A194AJY4</accession>
<proteinExistence type="inferred from homology"/>
<keyword evidence="4 6" id="KW-1133">Transmembrane helix</keyword>
<comment type="subcellular location">
    <subcellularLocation>
        <location evidence="1">Membrane</location>
        <topology evidence="1">Multi-pass membrane protein</topology>
    </subcellularLocation>
</comment>
<name>A0A194AJY4_9BACT</name>
<keyword evidence="5 6" id="KW-0472">Membrane</keyword>
<dbReference type="Gene3D" id="1.10.3730.20">
    <property type="match status" value="1"/>
</dbReference>
<keyword evidence="3 6" id="KW-0812">Transmembrane</keyword>
<feature type="domain" description="EamA" evidence="7">
    <location>
        <begin position="170"/>
        <end position="298"/>
    </location>
</feature>
<gene>
    <name evidence="8" type="ORF">DPF_1754</name>
</gene>
<evidence type="ECO:0000256" key="1">
    <source>
        <dbReference type="ARBA" id="ARBA00004141"/>
    </source>
</evidence>
<evidence type="ECO:0000256" key="5">
    <source>
        <dbReference type="ARBA" id="ARBA00023136"/>
    </source>
</evidence>
<reference evidence="9" key="1">
    <citation type="submission" date="2016-06" db="EMBL/GenBank/DDBJ databases">
        <title>Draft genome sequence of Desulfoplanes formicivorans strain Pf12B.</title>
        <authorList>
            <person name="Watanabe M."/>
            <person name="Kojima H."/>
            <person name="Fukui M."/>
        </authorList>
    </citation>
    <scope>NUCLEOTIDE SEQUENCE [LARGE SCALE GENOMIC DNA]</scope>
    <source>
        <strain evidence="9">Pf12B</strain>
    </source>
</reference>
<comment type="caution">
    <text evidence="8">The sequence shown here is derived from an EMBL/GenBank/DDBJ whole genome shotgun (WGS) entry which is preliminary data.</text>
</comment>